<evidence type="ECO:0000256" key="2">
    <source>
        <dbReference type="ARBA" id="ARBA00022723"/>
    </source>
</evidence>
<comment type="subcellular location">
    <subcellularLocation>
        <location evidence="1">Nucleus</location>
    </subcellularLocation>
</comment>
<feature type="region of interest" description="Disordered" evidence="10">
    <location>
        <begin position="44"/>
        <end position="68"/>
    </location>
</feature>
<dbReference type="PANTHER" id="PTHR24394:SF29">
    <property type="entry name" value="MYONEURIN"/>
    <property type="match status" value="1"/>
</dbReference>
<keyword evidence="6" id="KW-0805">Transcription regulation</keyword>
<evidence type="ECO:0000256" key="4">
    <source>
        <dbReference type="ARBA" id="ARBA00022771"/>
    </source>
</evidence>
<evidence type="ECO:0000256" key="6">
    <source>
        <dbReference type="ARBA" id="ARBA00023015"/>
    </source>
</evidence>
<gene>
    <name evidence="12" type="primary">ORF221715</name>
</gene>
<evidence type="ECO:0000256" key="8">
    <source>
        <dbReference type="ARBA" id="ARBA00023242"/>
    </source>
</evidence>
<evidence type="ECO:0000259" key="11">
    <source>
        <dbReference type="PROSITE" id="PS50157"/>
    </source>
</evidence>
<evidence type="ECO:0000256" key="9">
    <source>
        <dbReference type="PROSITE-ProRule" id="PRU00042"/>
    </source>
</evidence>
<evidence type="ECO:0000256" key="7">
    <source>
        <dbReference type="ARBA" id="ARBA00023163"/>
    </source>
</evidence>
<keyword evidence="2" id="KW-0479">Metal-binding</keyword>
<proteinExistence type="predicted"/>
<feature type="domain" description="C2H2-type" evidence="11">
    <location>
        <begin position="18"/>
        <end position="40"/>
    </location>
</feature>
<keyword evidence="3" id="KW-0677">Repeat</keyword>
<name>A0A0B7C2C8_9EUPU</name>
<feature type="domain" description="C2H2-type" evidence="11">
    <location>
        <begin position="1"/>
        <end position="17"/>
    </location>
</feature>
<dbReference type="FunFam" id="3.30.160.60:FF:002402">
    <property type="entry name" value="Zinc finger protein 347"/>
    <property type="match status" value="1"/>
</dbReference>
<dbReference type="EMBL" id="HACG01052743">
    <property type="protein sequence ID" value="CEK99614.1"/>
    <property type="molecule type" value="Transcribed_RNA"/>
</dbReference>
<evidence type="ECO:0000256" key="3">
    <source>
        <dbReference type="ARBA" id="ARBA00022737"/>
    </source>
</evidence>
<accession>A0A0B7C2C8</accession>
<sequence length="68" mass="7570">QSSHLSSHKRIHTGEKPFVCEICHIGFTQKQRLDTHLKKHLDRGGVDGIARPGQITGPAGQIEQFRQG</sequence>
<evidence type="ECO:0000256" key="10">
    <source>
        <dbReference type="SAM" id="MobiDB-lite"/>
    </source>
</evidence>
<evidence type="ECO:0000256" key="5">
    <source>
        <dbReference type="ARBA" id="ARBA00022833"/>
    </source>
</evidence>
<feature type="non-terminal residue" evidence="12">
    <location>
        <position position="68"/>
    </location>
</feature>
<reference evidence="12" key="1">
    <citation type="submission" date="2014-12" db="EMBL/GenBank/DDBJ databases">
        <title>Insight into the proteome of Arion vulgaris.</title>
        <authorList>
            <person name="Aradska J."/>
            <person name="Bulat T."/>
            <person name="Smidak R."/>
            <person name="Sarate P."/>
            <person name="Gangsoo J."/>
            <person name="Sialana F."/>
            <person name="Bilban M."/>
            <person name="Lubec G."/>
        </authorList>
    </citation>
    <scope>NUCLEOTIDE SEQUENCE</scope>
    <source>
        <tissue evidence="12">Skin</tissue>
    </source>
</reference>
<protein>
    <recommendedName>
        <fullName evidence="11">C2H2-type domain-containing protein</fullName>
    </recommendedName>
</protein>
<dbReference type="GO" id="GO:0005634">
    <property type="term" value="C:nucleus"/>
    <property type="evidence" value="ECO:0007669"/>
    <property type="project" value="UniProtKB-SubCell"/>
</dbReference>
<keyword evidence="7" id="KW-0804">Transcription</keyword>
<dbReference type="AlphaFoldDB" id="A0A0B7C2C8"/>
<dbReference type="InterPro" id="IPR013087">
    <property type="entry name" value="Znf_C2H2_type"/>
</dbReference>
<dbReference type="InterPro" id="IPR036236">
    <property type="entry name" value="Znf_C2H2_sf"/>
</dbReference>
<feature type="non-terminal residue" evidence="12">
    <location>
        <position position="1"/>
    </location>
</feature>
<dbReference type="PROSITE" id="PS00028">
    <property type="entry name" value="ZINC_FINGER_C2H2_1"/>
    <property type="match status" value="1"/>
</dbReference>
<evidence type="ECO:0000256" key="1">
    <source>
        <dbReference type="ARBA" id="ARBA00004123"/>
    </source>
</evidence>
<keyword evidence="4 9" id="KW-0863">Zinc-finger</keyword>
<dbReference type="Gene3D" id="3.30.160.60">
    <property type="entry name" value="Classic Zinc Finger"/>
    <property type="match status" value="2"/>
</dbReference>
<dbReference type="FunFam" id="3.30.160.60:FF:001289">
    <property type="entry name" value="Zinc finger protein 574"/>
    <property type="match status" value="1"/>
</dbReference>
<dbReference type="PANTHER" id="PTHR24394">
    <property type="entry name" value="ZINC FINGER PROTEIN"/>
    <property type="match status" value="1"/>
</dbReference>
<keyword evidence="5" id="KW-0862">Zinc</keyword>
<dbReference type="SUPFAM" id="SSF57667">
    <property type="entry name" value="beta-beta-alpha zinc fingers"/>
    <property type="match status" value="1"/>
</dbReference>
<dbReference type="GO" id="GO:0006357">
    <property type="term" value="P:regulation of transcription by RNA polymerase II"/>
    <property type="evidence" value="ECO:0007669"/>
    <property type="project" value="UniProtKB-ARBA"/>
</dbReference>
<dbReference type="GO" id="GO:0008270">
    <property type="term" value="F:zinc ion binding"/>
    <property type="evidence" value="ECO:0007669"/>
    <property type="project" value="UniProtKB-KW"/>
</dbReference>
<evidence type="ECO:0000313" key="12">
    <source>
        <dbReference type="EMBL" id="CEK99614.1"/>
    </source>
</evidence>
<keyword evidence="8" id="KW-0539">Nucleus</keyword>
<dbReference type="PROSITE" id="PS50157">
    <property type="entry name" value="ZINC_FINGER_C2H2_2"/>
    <property type="match status" value="2"/>
</dbReference>
<organism evidence="12">
    <name type="scientific">Arion vulgaris</name>
    <dbReference type="NCBI Taxonomy" id="1028688"/>
    <lineage>
        <taxon>Eukaryota</taxon>
        <taxon>Metazoa</taxon>
        <taxon>Spiralia</taxon>
        <taxon>Lophotrochozoa</taxon>
        <taxon>Mollusca</taxon>
        <taxon>Gastropoda</taxon>
        <taxon>Heterobranchia</taxon>
        <taxon>Euthyneura</taxon>
        <taxon>Panpulmonata</taxon>
        <taxon>Eupulmonata</taxon>
        <taxon>Stylommatophora</taxon>
        <taxon>Helicina</taxon>
        <taxon>Arionoidea</taxon>
        <taxon>Arionidae</taxon>
        <taxon>Arion</taxon>
    </lineage>
</organism>